<dbReference type="CDD" id="cd05403">
    <property type="entry name" value="NT_KNTase_like"/>
    <property type="match status" value="1"/>
</dbReference>
<evidence type="ECO:0000256" key="8">
    <source>
        <dbReference type="ARBA" id="ARBA00022842"/>
    </source>
</evidence>
<keyword evidence="7" id="KW-0067">ATP-binding</keyword>
<comment type="cofactor">
    <cofactor evidence="1">
        <name>Mg(2+)</name>
        <dbReference type="ChEBI" id="CHEBI:18420"/>
    </cofactor>
</comment>
<dbReference type="PANTHER" id="PTHR33571">
    <property type="entry name" value="SSL8005 PROTEIN"/>
    <property type="match status" value="1"/>
</dbReference>
<proteinExistence type="inferred from homology"/>
<evidence type="ECO:0000256" key="2">
    <source>
        <dbReference type="ARBA" id="ARBA00022649"/>
    </source>
</evidence>
<keyword evidence="3" id="KW-0808">Transferase</keyword>
<dbReference type="EMBL" id="BAAANO010000023">
    <property type="protein sequence ID" value="GAA2011767.1"/>
    <property type="molecule type" value="Genomic_DNA"/>
</dbReference>
<name>A0ABN2TJL7_9MICO</name>
<sequence length="144" mass="14979">MSESGGPPSHALREHANEVRAILAAVGARNPRVFGSTARGEDTASSDIDLLVDMDPGADAFSLAGARRLLKDLLGYEVDLVNAGSIPSRKRKMLDESVGLGTFAVGSKAPDCRSVGRGVVPGRDLINCAVRDDSTAVPRPGSHS</sequence>
<keyword evidence="8" id="KW-0460">Magnesium</keyword>
<organism evidence="11 12">
    <name type="scientific">Brevibacterium samyangense</name>
    <dbReference type="NCBI Taxonomy" id="366888"/>
    <lineage>
        <taxon>Bacteria</taxon>
        <taxon>Bacillati</taxon>
        <taxon>Actinomycetota</taxon>
        <taxon>Actinomycetes</taxon>
        <taxon>Micrococcales</taxon>
        <taxon>Brevibacteriaceae</taxon>
        <taxon>Brevibacterium</taxon>
    </lineage>
</organism>
<keyword evidence="4" id="KW-0548">Nucleotidyltransferase</keyword>
<keyword evidence="6" id="KW-0547">Nucleotide-binding</keyword>
<dbReference type="InterPro" id="IPR002934">
    <property type="entry name" value="Polymerase_NTP_transf_dom"/>
</dbReference>
<evidence type="ECO:0000256" key="9">
    <source>
        <dbReference type="ARBA" id="ARBA00038276"/>
    </source>
</evidence>
<feature type="domain" description="Polymerase nucleotidyl transferase" evidence="10">
    <location>
        <begin position="32"/>
        <end position="93"/>
    </location>
</feature>
<evidence type="ECO:0000259" key="10">
    <source>
        <dbReference type="Pfam" id="PF01909"/>
    </source>
</evidence>
<evidence type="ECO:0000256" key="1">
    <source>
        <dbReference type="ARBA" id="ARBA00001946"/>
    </source>
</evidence>
<dbReference type="Pfam" id="PF01909">
    <property type="entry name" value="NTP_transf_2"/>
    <property type="match status" value="1"/>
</dbReference>
<dbReference type="RefSeq" id="WP_344310011.1">
    <property type="nucleotide sequence ID" value="NZ_BAAANO010000023.1"/>
</dbReference>
<reference evidence="11 12" key="1">
    <citation type="journal article" date="2019" name="Int. J. Syst. Evol. Microbiol.">
        <title>The Global Catalogue of Microorganisms (GCM) 10K type strain sequencing project: providing services to taxonomists for standard genome sequencing and annotation.</title>
        <authorList>
            <consortium name="The Broad Institute Genomics Platform"/>
            <consortium name="The Broad Institute Genome Sequencing Center for Infectious Disease"/>
            <person name="Wu L."/>
            <person name="Ma J."/>
        </authorList>
    </citation>
    <scope>NUCLEOTIDE SEQUENCE [LARGE SCALE GENOMIC DNA]</scope>
    <source>
        <strain evidence="11 12">JCM 14546</strain>
    </source>
</reference>
<evidence type="ECO:0000313" key="11">
    <source>
        <dbReference type="EMBL" id="GAA2011767.1"/>
    </source>
</evidence>
<evidence type="ECO:0000256" key="6">
    <source>
        <dbReference type="ARBA" id="ARBA00022741"/>
    </source>
</evidence>
<dbReference type="Gene3D" id="3.30.460.10">
    <property type="entry name" value="Beta Polymerase, domain 2"/>
    <property type="match status" value="1"/>
</dbReference>
<gene>
    <name evidence="11" type="ORF">GCM10009755_23970</name>
</gene>
<keyword evidence="2" id="KW-1277">Toxin-antitoxin system</keyword>
<keyword evidence="5" id="KW-0479">Metal-binding</keyword>
<accession>A0ABN2TJL7</accession>
<dbReference type="InterPro" id="IPR043519">
    <property type="entry name" value="NT_sf"/>
</dbReference>
<dbReference type="InterPro" id="IPR052038">
    <property type="entry name" value="Type-VII_TA_antitoxin"/>
</dbReference>
<evidence type="ECO:0000313" key="12">
    <source>
        <dbReference type="Proteomes" id="UP001500755"/>
    </source>
</evidence>
<evidence type="ECO:0000256" key="7">
    <source>
        <dbReference type="ARBA" id="ARBA00022840"/>
    </source>
</evidence>
<protein>
    <recommendedName>
        <fullName evidence="10">Polymerase nucleotidyl transferase domain-containing protein</fullName>
    </recommendedName>
</protein>
<dbReference type="SUPFAM" id="SSF81301">
    <property type="entry name" value="Nucleotidyltransferase"/>
    <property type="match status" value="1"/>
</dbReference>
<dbReference type="Proteomes" id="UP001500755">
    <property type="component" value="Unassembled WGS sequence"/>
</dbReference>
<keyword evidence="12" id="KW-1185">Reference proteome</keyword>
<evidence type="ECO:0000256" key="4">
    <source>
        <dbReference type="ARBA" id="ARBA00022695"/>
    </source>
</evidence>
<comment type="caution">
    <text evidence="11">The sequence shown here is derived from an EMBL/GenBank/DDBJ whole genome shotgun (WGS) entry which is preliminary data.</text>
</comment>
<evidence type="ECO:0000256" key="5">
    <source>
        <dbReference type="ARBA" id="ARBA00022723"/>
    </source>
</evidence>
<evidence type="ECO:0000256" key="3">
    <source>
        <dbReference type="ARBA" id="ARBA00022679"/>
    </source>
</evidence>
<comment type="similarity">
    <text evidence="9">Belongs to the MntA antitoxin family.</text>
</comment>
<dbReference type="PANTHER" id="PTHR33571:SF12">
    <property type="entry name" value="BSL3053 PROTEIN"/>
    <property type="match status" value="1"/>
</dbReference>